<evidence type="ECO:0000256" key="4">
    <source>
        <dbReference type="ARBA" id="ARBA00023254"/>
    </source>
</evidence>
<dbReference type="GO" id="GO:0120230">
    <property type="term" value="F:recombinase activator activity"/>
    <property type="evidence" value="ECO:0007669"/>
    <property type="project" value="TreeGrafter"/>
</dbReference>
<sequence length="228" mass="25218">MAPRKPKTEKEEKVEKATGAEGSDMILQYLPAAAKLLKDLHEQKLIEGRPSGKQIVYHALQVLLSHQTTAHRTPPPTHVVPAPPTLNFNADLFQSPEDAVTSDQLADYDTRTASLTTQTTDLLALAKTLQSTLKSLVSSLSTADMLSTITSLEQEKAGIETRLEALRRGSAVKVTAEEREKVDKEWKLSMGIEKRREGIAKVMWGMVEEGTECKDVLVELREAWGLDE</sequence>
<accession>A0A9W9D7R4</accession>
<dbReference type="OrthoDB" id="272266at2759"/>
<evidence type="ECO:0008006" key="8">
    <source>
        <dbReference type="Google" id="ProtNLM"/>
    </source>
</evidence>
<evidence type="ECO:0000256" key="5">
    <source>
        <dbReference type="SAM" id="MobiDB-lite"/>
    </source>
</evidence>
<keyword evidence="2" id="KW-0233">DNA recombination</keyword>
<dbReference type="GO" id="GO:0010774">
    <property type="term" value="P:meiotic strand invasion involved in reciprocal meiotic recombination"/>
    <property type="evidence" value="ECO:0007669"/>
    <property type="project" value="TreeGrafter"/>
</dbReference>
<dbReference type="PANTHER" id="PTHR15938:SF0">
    <property type="entry name" value="HOMOLOGOUS-PAIRING PROTEIN 2 HOMOLOG"/>
    <property type="match status" value="1"/>
</dbReference>
<evidence type="ECO:0000256" key="1">
    <source>
        <dbReference type="ARBA" id="ARBA00004123"/>
    </source>
</evidence>
<evidence type="ECO:0000313" key="7">
    <source>
        <dbReference type="Proteomes" id="UP001140510"/>
    </source>
</evidence>
<comment type="caution">
    <text evidence="6">The sequence shown here is derived from an EMBL/GenBank/DDBJ whole genome shotgun (WGS) entry which is preliminary data.</text>
</comment>
<keyword evidence="7" id="KW-1185">Reference proteome</keyword>
<dbReference type="GO" id="GO:0000709">
    <property type="term" value="P:meiotic joint molecule formation"/>
    <property type="evidence" value="ECO:0007669"/>
    <property type="project" value="TreeGrafter"/>
</dbReference>
<dbReference type="InterPro" id="IPR036388">
    <property type="entry name" value="WH-like_DNA-bd_sf"/>
</dbReference>
<gene>
    <name evidence="6" type="ORF">N0V91_006180</name>
</gene>
<dbReference type="PANTHER" id="PTHR15938">
    <property type="entry name" value="TBP-1 INTERACTING PROTEIN"/>
    <property type="match status" value="1"/>
</dbReference>
<reference evidence="6" key="1">
    <citation type="submission" date="2022-10" db="EMBL/GenBank/DDBJ databases">
        <title>Tapping the CABI collections for fungal endophytes: first genome assemblies for Collariella, Neodidymelliopsis, Ascochyta clinopodiicola, Didymella pomorum, Didymosphaeria variabile, Neocosmospora piperis and Neocucurbitaria cava.</title>
        <authorList>
            <person name="Hill R."/>
        </authorList>
    </citation>
    <scope>NUCLEOTIDE SEQUENCE</scope>
    <source>
        <strain evidence="6">IMI 355091</strain>
    </source>
</reference>
<comment type="subcellular location">
    <subcellularLocation>
        <location evidence="1">Nucleus</location>
    </subcellularLocation>
</comment>
<dbReference type="Gene3D" id="1.10.10.10">
    <property type="entry name" value="Winged helix-like DNA-binding domain superfamily/Winged helix DNA-binding domain"/>
    <property type="match status" value="1"/>
</dbReference>
<name>A0A9W9D7R4_9PLEO</name>
<protein>
    <recommendedName>
        <fullName evidence="8">Homologous-pairing protein 2 winged helix domain-containing protein</fullName>
    </recommendedName>
</protein>
<dbReference type="GO" id="GO:0120231">
    <property type="term" value="C:DNA recombinase auxiliary factor complex"/>
    <property type="evidence" value="ECO:0007669"/>
    <property type="project" value="TreeGrafter"/>
</dbReference>
<feature type="compositionally biased region" description="Basic and acidic residues" evidence="5">
    <location>
        <begin position="1"/>
        <end position="18"/>
    </location>
</feature>
<keyword evidence="4" id="KW-0469">Meiosis</keyword>
<dbReference type="AlphaFoldDB" id="A0A9W9D7R4"/>
<evidence type="ECO:0000313" key="6">
    <source>
        <dbReference type="EMBL" id="KAJ4404070.1"/>
    </source>
</evidence>
<dbReference type="EMBL" id="JAPEVA010000046">
    <property type="protein sequence ID" value="KAJ4404070.1"/>
    <property type="molecule type" value="Genomic_DNA"/>
</dbReference>
<dbReference type="Proteomes" id="UP001140510">
    <property type="component" value="Unassembled WGS sequence"/>
</dbReference>
<dbReference type="GO" id="GO:0003690">
    <property type="term" value="F:double-stranded DNA binding"/>
    <property type="evidence" value="ECO:0007669"/>
    <property type="project" value="TreeGrafter"/>
</dbReference>
<feature type="region of interest" description="Disordered" evidence="5">
    <location>
        <begin position="1"/>
        <end position="22"/>
    </location>
</feature>
<evidence type="ECO:0000256" key="3">
    <source>
        <dbReference type="ARBA" id="ARBA00023242"/>
    </source>
</evidence>
<proteinExistence type="predicted"/>
<evidence type="ECO:0000256" key="2">
    <source>
        <dbReference type="ARBA" id="ARBA00023172"/>
    </source>
</evidence>
<keyword evidence="3" id="KW-0539">Nucleus</keyword>
<dbReference type="GO" id="GO:0000794">
    <property type="term" value="C:condensed nuclear chromosome"/>
    <property type="evidence" value="ECO:0007669"/>
    <property type="project" value="TreeGrafter"/>
</dbReference>
<dbReference type="GO" id="GO:0007129">
    <property type="term" value="P:homologous chromosome pairing at meiosis"/>
    <property type="evidence" value="ECO:0007669"/>
    <property type="project" value="TreeGrafter"/>
</dbReference>
<organism evidence="6 7">
    <name type="scientific">Didymella pomorum</name>
    <dbReference type="NCBI Taxonomy" id="749634"/>
    <lineage>
        <taxon>Eukaryota</taxon>
        <taxon>Fungi</taxon>
        <taxon>Dikarya</taxon>
        <taxon>Ascomycota</taxon>
        <taxon>Pezizomycotina</taxon>
        <taxon>Dothideomycetes</taxon>
        <taxon>Pleosporomycetidae</taxon>
        <taxon>Pleosporales</taxon>
        <taxon>Pleosporineae</taxon>
        <taxon>Didymellaceae</taxon>
        <taxon>Didymella</taxon>
    </lineage>
</organism>